<dbReference type="Gene3D" id="1.10.357.10">
    <property type="entry name" value="Tetracycline Repressor, domain 2"/>
    <property type="match status" value="1"/>
</dbReference>
<evidence type="ECO:0000259" key="3">
    <source>
        <dbReference type="PROSITE" id="PS50977"/>
    </source>
</evidence>
<dbReference type="Gene3D" id="1.10.10.60">
    <property type="entry name" value="Homeodomain-like"/>
    <property type="match status" value="1"/>
</dbReference>
<evidence type="ECO:0000256" key="2">
    <source>
        <dbReference type="PROSITE-ProRule" id="PRU00335"/>
    </source>
</evidence>
<feature type="DNA-binding region" description="H-T-H motif" evidence="2">
    <location>
        <begin position="22"/>
        <end position="41"/>
    </location>
</feature>
<dbReference type="PROSITE" id="PS50977">
    <property type="entry name" value="HTH_TETR_2"/>
    <property type="match status" value="1"/>
</dbReference>
<accession>A0ABR7QY02</accession>
<evidence type="ECO:0000256" key="1">
    <source>
        <dbReference type="ARBA" id="ARBA00023125"/>
    </source>
</evidence>
<dbReference type="InterPro" id="IPR023772">
    <property type="entry name" value="DNA-bd_HTH_TetR-type_CS"/>
</dbReference>
<organism evidence="4 5">
    <name type="scientific">Frischella japonica</name>
    <dbReference type="NCBI Taxonomy" id="2741544"/>
    <lineage>
        <taxon>Bacteria</taxon>
        <taxon>Pseudomonadati</taxon>
        <taxon>Pseudomonadota</taxon>
        <taxon>Gammaproteobacteria</taxon>
        <taxon>Orbales</taxon>
        <taxon>Orbaceae</taxon>
        <taxon>Frischella</taxon>
    </lineage>
</organism>
<protein>
    <submittedName>
        <fullName evidence="4">TetR family transcriptional regulator</fullName>
    </submittedName>
</protein>
<dbReference type="InterPro" id="IPR009057">
    <property type="entry name" value="Homeodomain-like_sf"/>
</dbReference>
<dbReference type="InterPro" id="IPR050624">
    <property type="entry name" value="HTH-type_Tx_Regulator"/>
</dbReference>
<evidence type="ECO:0000313" key="5">
    <source>
        <dbReference type="Proteomes" id="UP000651208"/>
    </source>
</evidence>
<dbReference type="Pfam" id="PF17754">
    <property type="entry name" value="TetR_C_14"/>
    <property type="match status" value="1"/>
</dbReference>
<keyword evidence="5" id="KW-1185">Reference proteome</keyword>
<dbReference type="SUPFAM" id="SSF46689">
    <property type="entry name" value="Homeodomain-like"/>
    <property type="match status" value="1"/>
</dbReference>
<feature type="domain" description="HTH tetR-type" evidence="3">
    <location>
        <begin position="1"/>
        <end position="59"/>
    </location>
</feature>
<dbReference type="Proteomes" id="UP000651208">
    <property type="component" value="Unassembled WGS sequence"/>
</dbReference>
<keyword evidence="1 2" id="KW-0238">DNA-binding</keyword>
<evidence type="ECO:0000313" key="4">
    <source>
        <dbReference type="EMBL" id="MBC9131106.1"/>
    </source>
</evidence>
<gene>
    <name evidence="4" type="ORF">FcAc13_07265</name>
</gene>
<dbReference type="InterPro" id="IPR001647">
    <property type="entry name" value="HTH_TetR"/>
</dbReference>
<dbReference type="Pfam" id="PF00440">
    <property type="entry name" value="TetR_N"/>
    <property type="match status" value="1"/>
</dbReference>
<dbReference type="PRINTS" id="PR00455">
    <property type="entry name" value="HTHTETR"/>
</dbReference>
<comment type="caution">
    <text evidence="4">The sequence shown here is derived from an EMBL/GenBank/DDBJ whole genome shotgun (WGS) entry which is preliminary data.</text>
</comment>
<reference evidence="4 5" key="1">
    <citation type="submission" date="2020-06" db="EMBL/GenBank/DDBJ databases">
        <title>Frischella cerana isolated from Apis cerana gut homogenate.</title>
        <authorList>
            <person name="Wolter L.A."/>
            <person name="Suenami S."/>
            <person name="Miyazaki R."/>
        </authorList>
    </citation>
    <scope>NUCLEOTIDE SEQUENCE [LARGE SCALE GENOMIC DNA]</scope>
    <source>
        <strain evidence="4 5">Ac13</strain>
    </source>
</reference>
<dbReference type="PANTHER" id="PTHR43479:SF12">
    <property type="entry name" value="TRANSCRIPTIONAL REGULATORY PROTEIN"/>
    <property type="match status" value="1"/>
</dbReference>
<dbReference type="PROSITE" id="PS01081">
    <property type="entry name" value="HTH_TETR_1"/>
    <property type="match status" value="1"/>
</dbReference>
<dbReference type="EMBL" id="JABURY010000016">
    <property type="protein sequence ID" value="MBC9131106.1"/>
    <property type="molecule type" value="Genomic_DNA"/>
</dbReference>
<proteinExistence type="predicted"/>
<sequence>MREELVEAAFKLFVQKGFDNTTINDIANLVDVSPRTFFRYFSSKEDVVLDYQLVEYDEIITALESRPANEPILLAMRKASVNVTRSCEQGAYGIDPNRFKTLRDLIRNHPSIRAKNHEILKAKKQLLTELIAKKMGVDYLYDVRPTILSTLLEYVYSATYDIWKEHKDRASFYDVLDETFILIEKGMNYPCES</sequence>
<dbReference type="PANTHER" id="PTHR43479">
    <property type="entry name" value="ACREF/ENVCD OPERON REPRESSOR-RELATED"/>
    <property type="match status" value="1"/>
</dbReference>
<dbReference type="InterPro" id="IPR041347">
    <property type="entry name" value="MftR_C"/>
</dbReference>
<name>A0ABR7QY02_9GAMM</name>